<comment type="caution">
    <text evidence="3">The sequence shown here is derived from an EMBL/GenBank/DDBJ whole genome shotgun (WGS) entry which is preliminary data.</text>
</comment>
<keyword evidence="2" id="KW-1133">Transmembrane helix</keyword>
<gene>
    <name evidence="3" type="ORF">H9871_06790</name>
</gene>
<reference evidence="3" key="2">
    <citation type="submission" date="2021-04" db="EMBL/GenBank/DDBJ databases">
        <authorList>
            <person name="Gilroy R."/>
        </authorList>
    </citation>
    <scope>NUCLEOTIDE SEQUENCE</scope>
    <source>
        <strain evidence="3">ChiHejej3B27-3195</strain>
    </source>
</reference>
<evidence type="ECO:0000313" key="3">
    <source>
        <dbReference type="EMBL" id="HIW99834.1"/>
    </source>
</evidence>
<feature type="region of interest" description="Disordered" evidence="1">
    <location>
        <begin position="1"/>
        <end position="31"/>
    </location>
</feature>
<dbReference type="AlphaFoldDB" id="A0A9D1UT06"/>
<evidence type="ECO:0000256" key="1">
    <source>
        <dbReference type="SAM" id="MobiDB-lite"/>
    </source>
</evidence>
<protein>
    <submittedName>
        <fullName evidence="3">Uncharacterized protein</fullName>
    </submittedName>
</protein>
<sequence>MDTPPVGVPALPSAEVQAPSPAGMGGTHRPKRFQRASVLSAAVVSGGMLLTGLAATGASAQP</sequence>
<reference evidence="3" key="1">
    <citation type="journal article" date="2021" name="PeerJ">
        <title>Extensive microbial diversity within the chicken gut microbiome revealed by metagenomics and culture.</title>
        <authorList>
            <person name="Gilroy R."/>
            <person name="Ravi A."/>
            <person name="Getino M."/>
            <person name="Pursley I."/>
            <person name="Horton D.L."/>
            <person name="Alikhan N.F."/>
            <person name="Baker D."/>
            <person name="Gharbi K."/>
            <person name="Hall N."/>
            <person name="Watson M."/>
            <person name="Adriaenssens E.M."/>
            <person name="Foster-Nyarko E."/>
            <person name="Jarju S."/>
            <person name="Secka A."/>
            <person name="Antonio M."/>
            <person name="Oren A."/>
            <person name="Chaudhuri R.R."/>
            <person name="La Ragione R."/>
            <person name="Hildebrand F."/>
            <person name="Pallen M.J."/>
        </authorList>
    </citation>
    <scope>NUCLEOTIDE SEQUENCE</scope>
    <source>
        <strain evidence="3">ChiHejej3B27-3195</strain>
    </source>
</reference>
<proteinExistence type="predicted"/>
<name>A0A9D1UT06_9MICC</name>
<dbReference type="EMBL" id="DXGD01000250">
    <property type="protein sequence ID" value="HIW99834.1"/>
    <property type="molecule type" value="Genomic_DNA"/>
</dbReference>
<feature type="transmembrane region" description="Helical" evidence="2">
    <location>
        <begin position="38"/>
        <end position="60"/>
    </location>
</feature>
<accession>A0A9D1UT06</accession>
<dbReference type="Proteomes" id="UP000824151">
    <property type="component" value="Unassembled WGS sequence"/>
</dbReference>
<evidence type="ECO:0000313" key="4">
    <source>
        <dbReference type="Proteomes" id="UP000824151"/>
    </source>
</evidence>
<feature type="non-terminal residue" evidence="3">
    <location>
        <position position="62"/>
    </location>
</feature>
<organism evidence="3 4">
    <name type="scientific">Candidatus Nesterenkonia stercoripullorum</name>
    <dbReference type="NCBI Taxonomy" id="2838701"/>
    <lineage>
        <taxon>Bacteria</taxon>
        <taxon>Bacillati</taxon>
        <taxon>Actinomycetota</taxon>
        <taxon>Actinomycetes</taxon>
        <taxon>Micrococcales</taxon>
        <taxon>Micrococcaceae</taxon>
        <taxon>Nesterenkonia</taxon>
    </lineage>
</organism>
<keyword evidence="2" id="KW-0472">Membrane</keyword>
<keyword evidence="2" id="KW-0812">Transmembrane</keyword>
<evidence type="ECO:0000256" key="2">
    <source>
        <dbReference type="SAM" id="Phobius"/>
    </source>
</evidence>